<name>A0A0E0LM04_ORYPU</name>
<evidence type="ECO:0000313" key="3">
    <source>
        <dbReference type="Proteomes" id="UP000026962"/>
    </source>
</evidence>
<accession>A0A0E0LM04</accession>
<organism evidence="2">
    <name type="scientific">Oryza punctata</name>
    <name type="common">Red rice</name>
    <dbReference type="NCBI Taxonomy" id="4537"/>
    <lineage>
        <taxon>Eukaryota</taxon>
        <taxon>Viridiplantae</taxon>
        <taxon>Streptophyta</taxon>
        <taxon>Embryophyta</taxon>
        <taxon>Tracheophyta</taxon>
        <taxon>Spermatophyta</taxon>
        <taxon>Magnoliopsida</taxon>
        <taxon>Liliopsida</taxon>
        <taxon>Poales</taxon>
        <taxon>Poaceae</taxon>
        <taxon>BOP clade</taxon>
        <taxon>Oryzoideae</taxon>
        <taxon>Oryzeae</taxon>
        <taxon>Oryzinae</taxon>
        <taxon>Oryza</taxon>
    </lineage>
</organism>
<dbReference type="HOGENOM" id="CLU_2137565_0_0_1"/>
<reference evidence="2" key="2">
    <citation type="submission" date="2018-05" db="EMBL/GenBank/DDBJ databases">
        <title>OpunRS2 (Oryza punctata Reference Sequence Version 2).</title>
        <authorList>
            <person name="Zhang J."/>
            <person name="Kudrna D."/>
            <person name="Lee S."/>
            <person name="Talag J."/>
            <person name="Welchert J."/>
            <person name="Wing R.A."/>
        </authorList>
    </citation>
    <scope>NUCLEOTIDE SEQUENCE [LARGE SCALE GENOMIC DNA]</scope>
</reference>
<dbReference type="AlphaFoldDB" id="A0A0E0LM04"/>
<proteinExistence type="predicted"/>
<protein>
    <recommendedName>
        <fullName evidence="4">FBD domain-containing protein</fullName>
    </recommendedName>
</protein>
<dbReference type="Gramene" id="OPUNC07G16920.1">
    <property type="protein sequence ID" value="OPUNC07G16920.1"/>
    <property type="gene ID" value="OPUNC07G16920"/>
</dbReference>
<reference evidence="2" key="1">
    <citation type="submission" date="2015-04" db="UniProtKB">
        <authorList>
            <consortium name="EnsemblPlants"/>
        </authorList>
    </citation>
    <scope>IDENTIFICATION</scope>
</reference>
<keyword evidence="3" id="KW-1185">Reference proteome</keyword>
<evidence type="ECO:0000313" key="2">
    <source>
        <dbReference type="EnsemblPlants" id="OPUNC07G16920.1"/>
    </source>
</evidence>
<dbReference type="EnsemblPlants" id="OPUNC07G16920.1">
    <property type="protein sequence ID" value="OPUNC07G16920.1"/>
    <property type="gene ID" value="OPUNC07G16920"/>
</dbReference>
<dbReference type="Proteomes" id="UP000026962">
    <property type="component" value="Chromosome 7"/>
</dbReference>
<evidence type="ECO:0008006" key="4">
    <source>
        <dbReference type="Google" id="ProtNLM"/>
    </source>
</evidence>
<feature type="compositionally biased region" description="Basic and acidic residues" evidence="1">
    <location>
        <begin position="27"/>
        <end position="37"/>
    </location>
</feature>
<evidence type="ECO:0000256" key="1">
    <source>
        <dbReference type="SAM" id="MobiDB-lite"/>
    </source>
</evidence>
<sequence>MSYRENSAMGNLKLKLKVGETYSGETGTRRTIGENKQNDCPCSQPENQITNGIVLDSLQEIEIRNFRGTEDDVDLVKMLLRCKPIPKRVTFHLSSEIKNDDYSLNGYVMSLQR</sequence>
<feature type="region of interest" description="Disordered" evidence="1">
    <location>
        <begin position="25"/>
        <end position="44"/>
    </location>
</feature>